<evidence type="ECO:0000313" key="3">
    <source>
        <dbReference type="Proteomes" id="UP000070121"/>
    </source>
</evidence>
<accession>A0A135TYJ6</accession>
<name>A0A135TYJ6_9PEZI</name>
<dbReference type="OrthoDB" id="10643023at2759"/>
<evidence type="ECO:0000256" key="1">
    <source>
        <dbReference type="SAM" id="MobiDB-lite"/>
    </source>
</evidence>
<comment type="caution">
    <text evidence="2">The sequence shown here is derived from an EMBL/GenBank/DDBJ whole genome shotgun (WGS) entry which is preliminary data.</text>
</comment>
<dbReference type="AlphaFoldDB" id="A0A135TYJ6"/>
<feature type="region of interest" description="Disordered" evidence="1">
    <location>
        <begin position="1"/>
        <end position="69"/>
    </location>
</feature>
<keyword evidence="3" id="KW-1185">Reference proteome</keyword>
<organism evidence="2 3">
    <name type="scientific">Colletotrichum salicis</name>
    <dbReference type="NCBI Taxonomy" id="1209931"/>
    <lineage>
        <taxon>Eukaryota</taxon>
        <taxon>Fungi</taxon>
        <taxon>Dikarya</taxon>
        <taxon>Ascomycota</taxon>
        <taxon>Pezizomycotina</taxon>
        <taxon>Sordariomycetes</taxon>
        <taxon>Hypocreomycetidae</taxon>
        <taxon>Glomerellales</taxon>
        <taxon>Glomerellaceae</taxon>
        <taxon>Colletotrichum</taxon>
        <taxon>Colletotrichum acutatum species complex</taxon>
    </lineage>
</organism>
<proteinExistence type="predicted"/>
<evidence type="ECO:0000313" key="2">
    <source>
        <dbReference type="EMBL" id="KXH53203.1"/>
    </source>
</evidence>
<dbReference type="EMBL" id="JFFI01001843">
    <property type="protein sequence ID" value="KXH53203.1"/>
    <property type="molecule type" value="Genomic_DNA"/>
</dbReference>
<sequence>MQRGHIADPEWVRSNGEVNFDEDTASNRRTIKRQGQQRGAAPSSCEMAGSGGQGSQETNVRRPTLHSHGSLIEVGRGAYVRTVTEDVLRTTSFCALKSPPVGRRPRLGYPVLVG</sequence>
<gene>
    <name evidence="2" type="ORF">CSAL01_12060</name>
</gene>
<protein>
    <submittedName>
        <fullName evidence="2">Uncharacterized protein</fullName>
    </submittedName>
</protein>
<reference evidence="2 3" key="1">
    <citation type="submission" date="2014-02" db="EMBL/GenBank/DDBJ databases">
        <title>The genome sequence of Colletotrichum salicis CBS 607.94.</title>
        <authorList>
            <person name="Baroncelli R."/>
            <person name="Thon M.R."/>
        </authorList>
    </citation>
    <scope>NUCLEOTIDE SEQUENCE [LARGE SCALE GENOMIC DNA]</scope>
    <source>
        <strain evidence="2 3">CBS 607.94</strain>
    </source>
</reference>
<dbReference type="Proteomes" id="UP000070121">
    <property type="component" value="Unassembled WGS sequence"/>
</dbReference>
<feature type="compositionally biased region" description="Basic and acidic residues" evidence="1">
    <location>
        <begin position="1"/>
        <end position="11"/>
    </location>
</feature>